<evidence type="ECO:0000313" key="2">
    <source>
        <dbReference type="EMBL" id="PIK58967.1"/>
    </source>
</evidence>
<comment type="caution">
    <text evidence="2">The sequence shown here is derived from an EMBL/GenBank/DDBJ whole genome shotgun (WGS) entry which is preliminary data.</text>
</comment>
<dbReference type="Gene3D" id="1.10.1410.20">
    <property type="entry name" value="2'-5'-oligoadenylate synthetase 1, domain 2"/>
    <property type="match status" value="1"/>
</dbReference>
<dbReference type="EMBL" id="MRZV01000097">
    <property type="protein sequence ID" value="PIK58967.1"/>
    <property type="molecule type" value="Genomic_DNA"/>
</dbReference>
<name>A0A2G8LFG0_STIJA</name>
<evidence type="ECO:0000259" key="1">
    <source>
        <dbReference type="Pfam" id="PF10421"/>
    </source>
</evidence>
<reference evidence="2 3" key="1">
    <citation type="journal article" date="2017" name="PLoS Biol.">
        <title>The sea cucumber genome provides insights into morphological evolution and visceral regeneration.</title>
        <authorList>
            <person name="Zhang X."/>
            <person name="Sun L."/>
            <person name="Yuan J."/>
            <person name="Sun Y."/>
            <person name="Gao Y."/>
            <person name="Zhang L."/>
            <person name="Li S."/>
            <person name="Dai H."/>
            <person name="Hamel J.F."/>
            <person name="Liu C."/>
            <person name="Yu Y."/>
            <person name="Liu S."/>
            <person name="Lin W."/>
            <person name="Guo K."/>
            <person name="Jin S."/>
            <person name="Xu P."/>
            <person name="Storey K.B."/>
            <person name="Huan P."/>
            <person name="Zhang T."/>
            <person name="Zhou Y."/>
            <person name="Zhang J."/>
            <person name="Lin C."/>
            <person name="Li X."/>
            <person name="Xing L."/>
            <person name="Huo D."/>
            <person name="Sun M."/>
            <person name="Wang L."/>
            <person name="Mercier A."/>
            <person name="Li F."/>
            <person name="Yang H."/>
            <person name="Xiang J."/>
        </authorList>
    </citation>
    <scope>NUCLEOTIDE SEQUENCE [LARGE SCALE GENOMIC DNA]</scope>
    <source>
        <strain evidence="2">Shaxun</strain>
        <tissue evidence="2">Muscle</tissue>
    </source>
</reference>
<dbReference type="Pfam" id="PF10421">
    <property type="entry name" value="OAS1_C"/>
    <property type="match status" value="1"/>
</dbReference>
<accession>A0A2G8LFG0</accession>
<organism evidence="2 3">
    <name type="scientific">Stichopus japonicus</name>
    <name type="common">Sea cucumber</name>
    <dbReference type="NCBI Taxonomy" id="307972"/>
    <lineage>
        <taxon>Eukaryota</taxon>
        <taxon>Metazoa</taxon>
        <taxon>Echinodermata</taxon>
        <taxon>Eleutherozoa</taxon>
        <taxon>Echinozoa</taxon>
        <taxon>Holothuroidea</taxon>
        <taxon>Aspidochirotacea</taxon>
        <taxon>Aspidochirotida</taxon>
        <taxon>Stichopodidae</taxon>
        <taxon>Apostichopus</taxon>
    </lineage>
</organism>
<evidence type="ECO:0000313" key="3">
    <source>
        <dbReference type="Proteomes" id="UP000230750"/>
    </source>
</evidence>
<sequence length="238" mass="27753">MEYIAIRATELEQCDGRENTLAAFRRFLAIVSNPEKMDIYWTDYYEDTDIKSTMKNSRPLLLDPTNPYNNIIRRKNKSFMMEMAKFARVSMDRLGKVEYRARLGEPVDLRRLFKPQPEWAELPFILEGRSKPKNVYVSVRDGGGLTMPKTVTKKSMDESDREIIENFLFSFCEVSVADAKMTGCQDVSDKVLIDVRRMITPDTTWSLWSLFSKNDVNFEIPFTDENDTSKILCVRFDM</sequence>
<keyword evidence="3" id="KW-1185">Reference proteome</keyword>
<dbReference type="SUPFAM" id="SSF81631">
    <property type="entry name" value="PAP/OAS1 substrate-binding domain"/>
    <property type="match status" value="1"/>
</dbReference>
<dbReference type="OrthoDB" id="1885901at2759"/>
<dbReference type="Proteomes" id="UP000230750">
    <property type="component" value="Unassembled WGS sequence"/>
</dbReference>
<dbReference type="AlphaFoldDB" id="A0A2G8LFG0"/>
<protein>
    <recommendedName>
        <fullName evidence="1">2'-5'-oligoadenylate synthetase 1 domain-containing protein</fullName>
    </recommendedName>
</protein>
<gene>
    <name evidence="2" type="ORF">BSL78_04134</name>
</gene>
<proteinExistence type="predicted"/>
<dbReference type="InterPro" id="IPR018952">
    <property type="entry name" value="2-5-oligoAdlate_synth_1_dom2/C"/>
</dbReference>
<feature type="domain" description="2'-5'-oligoadenylate synthetase 1" evidence="1">
    <location>
        <begin position="3"/>
        <end position="88"/>
    </location>
</feature>